<comment type="pathway">
    <text evidence="1">Cofactor biosynthesis; riboflavin biosynthesis.</text>
</comment>
<comment type="caution">
    <text evidence="5">The sequence shown here is derived from an EMBL/GenBank/DDBJ whole genome shotgun (WGS) entry which is preliminary data.</text>
</comment>
<dbReference type="Pfam" id="PF01872">
    <property type="entry name" value="RibD_C"/>
    <property type="match status" value="1"/>
</dbReference>
<sequence length="261" mass="27976">MIQPINRIFPEPSAAATDEQLLQWYAAPDAGRTSPAEARVSFNFIASLDGAATVEGRSGGLGSAADQRIFKLLRRHADVVLLGAATVRAEGYEGDLLDSEAQRWRVRHGKAAHPTVAIVSGSLRLDPESDFFTRAPVRPLIFTTGTAPARQRKALERVADIVSAGTRELDIDAVVAELTSRGLNGIHSEGGPHLFGSFEDAGRVDELCLSLSPLLVGGEGPRISNALSQGNPATAPQGMRLAHVLHSGEMLFLRYLRDPRL</sequence>
<proteinExistence type="predicted"/>
<dbReference type="PANTHER" id="PTHR38011:SF7">
    <property type="entry name" value="2,5-DIAMINO-6-RIBOSYLAMINO-4(3H)-PYRIMIDINONE 5'-PHOSPHATE REDUCTASE"/>
    <property type="match status" value="1"/>
</dbReference>
<evidence type="ECO:0000256" key="3">
    <source>
        <dbReference type="ARBA" id="ARBA00023002"/>
    </source>
</evidence>
<dbReference type="GO" id="GO:0009231">
    <property type="term" value="P:riboflavin biosynthetic process"/>
    <property type="evidence" value="ECO:0007669"/>
    <property type="project" value="InterPro"/>
</dbReference>
<dbReference type="Gene3D" id="3.40.430.10">
    <property type="entry name" value="Dihydrofolate Reductase, subunit A"/>
    <property type="match status" value="1"/>
</dbReference>
<dbReference type="Proteomes" id="UP000655366">
    <property type="component" value="Unassembled WGS sequence"/>
</dbReference>
<evidence type="ECO:0000256" key="2">
    <source>
        <dbReference type="ARBA" id="ARBA00022857"/>
    </source>
</evidence>
<evidence type="ECO:0000256" key="1">
    <source>
        <dbReference type="ARBA" id="ARBA00005104"/>
    </source>
</evidence>
<dbReference type="GO" id="GO:0008703">
    <property type="term" value="F:5-amino-6-(5-phosphoribosylamino)uracil reductase activity"/>
    <property type="evidence" value="ECO:0007669"/>
    <property type="project" value="InterPro"/>
</dbReference>
<organism evidence="5 6">
    <name type="scientific">Arthrobacter terrae</name>
    <dbReference type="NCBI Taxonomy" id="2935737"/>
    <lineage>
        <taxon>Bacteria</taxon>
        <taxon>Bacillati</taxon>
        <taxon>Actinomycetota</taxon>
        <taxon>Actinomycetes</taxon>
        <taxon>Micrococcales</taxon>
        <taxon>Micrococcaceae</taxon>
        <taxon>Arthrobacter</taxon>
    </lineage>
</organism>
<evidence type="ECO:0000313" key="5">
    <source>
        <dbReference type="EMBL" id="MBG0739468.1"/>
    </source>
</evidence>
<name>A0A931G527_9MICC</name>
<keyword evidence="3" id="KW-0560">Oxidoreductase</keyword>
<dbReference type="SUPFAM" id="SSF53597">
    <property type="entry name" value="Dihydrofolate reductase-like"/>
    <property type="match status" value="1"/>
</dbReference>
<accession>A0A931G527</accession>
<dbReference type="EMBL" id="JADNYM010000009">
    <property type="protein sequence ID" value="MBG0739468.1"/>
    <property type="molecule type" value="Genomic_DNA"/>
</dbReference>
<dbReference type="PANTHER" id="PTHR38011">
    <property type="entry name" value="DIHYDROFOLATE REDUCTASE FAMILY PROTEIN (AFU_ORTHOLOGUE AFUA_8G06820)"/>
    <property type="match status" value="1"/>
</dbReference>
<evidence type="ECO:0000313" key="6">
    <source>
        <dbReference type="Proteomes" id="UP000655366"/>
    </source>
</evidence>
<dbReference type="InterPro" id="IPR050765">
    <property type="entry name" value="Riboflavin_Biosynth_HTPR"/>
</dbReference>
<protein>
    <submittedName>
        <fullName evidence="5">Pyrimidine reductase family protein</fullName>
    </submittedName>
</protein>
<evidence type="ECO:0000259" key="4">
    <source>
        <dbReference type="Pfam" id="PF01872"/>
    </source>
</evidence>
<reference evidence="5 6" key="1">
    <citation type="submission" date="2020-11" db="EMBL/GenBank/DDBJ databases">
        <title>Arthrobacter antarcticus sp. nov., isolated from Antarctic Soil.</title>
        <authorList>
            <person name="Li J."/>
        </authorList>
    </citation>
    <scope>NUCLEOTIDE SEQUENCE [LARGE SCALE GENOMIC DNA]</scope>
    <source>
        <strain evidence="5 6">Z1-20</strain>
    </source>
</reference>
<keyword evidence="2" id="KW-0521">NADP</keyword>
<keyword evidence="6" id="KW-1185">Reference proteome</keyword>
<dbReference type="AlphaFoldDB" id="A0A931G527"/>
<dbReference type="InterPro" id="IPR002734">
    <property type="entry name" value="RibDG_C"/>
</dbReference>
<gene>
    <name evidence="5" type="ORF">IV500_08710</name>
</gene>
<dbReference type="RefSeq" id="WP_196396409.1">
    <property type="nucleotide sequence ID" value="NZ_JADNYM010000009.1"/>
</dbReference>
<dbReference type="InterPro" id="IPR024072">
    <property type="entry name" value="DHFR-like_dom_sf"/>
</dbReference>
<feature type="domain" description="Bacterial bifunctional deaminase-reductase C-terminal" evidence="4">
    <location>
        <begin position="40"/>
        <end position="246"/>
    </location>
</feature>